<keyword evidence="6" id="KW-1185">Reference proteome</keyword>
<evidence type="ECO:0000313" key="6">
    <source>
        <dbReference type="Proteomes" id="UP000429958"/>
    </source>
</evidence>
<evidence type="ECO:0000259" key="2">
    <source>
        <dbReference type="Pfam" id="PF08401"/>
    </source>
</evidence>
<accession>A0A7X2TCD8</accession>
<organism evidence="5 6">
    <name type="scientific">Clostridium porci</name>
    <dbReference type="NCBI Taxonomy" id="2605778"/>
    <lineage>
        <taxon>Bacteria</taxon>
        <taxon>Bacillati</taxon>
        <taxon>Bacillota</taxon>
        <taxon>Clostridia</taxon>
        <taxon>Eubacteriales</taxon>
        <taxon>Clostridiaceae</taxon>
        <taxon>Clostridium</taxon>
    </lineage>
</organism>
<proteinExistence type="predicted"/>
<feature type="region of interest" description="Disordered" evidence="1">
    <location>
        <begin position="766"/>
        <end position="805"/>
    </location>
</feature>
<dbReference type="RefSeq" id="WP_154471462.1">
    <property type="nucleotide sequence ID" value="NZ_VUMD01000004.1"/>
</dbReference>
<reference evidence="5 6" key="1">
    <citation type="submission" date="2019-08" db="EMBL/GenBank/DDBJ databases">
        <title>In-depth cultivation of the pig gut microbiome towards novel bacterial diversity and tailored functional studies.</title>
        <authorList>
            <person name="Wylensek D."/>
            <person name="Hitch T.C.A."/>
            <person name="Clavel T."/>
        </authorList>
    </citation>
    <scope>NUCLEOTIDE SEQUENCE [LARGE SCALE GENOMIC DNA]</scope>
    <source>
        <strain evidence="5 6">WCA-389-WT-23D1</strain>
    </source>
</reference>
<evidence type="ECO:0000313" key="5">
    <source>
        <dbReference type="EMBL" id="MSS36023.1"/>
    </source>
</evidence>
<dbReference type="Pfam" id="PF18830">
    <property type="entry name" value="LPD16"/>
    <property type="match status" value="1"/>
</dbReference>
<feature type="compositionally biased region" description="Basic and acidic residues" evidence="1">
    <location>
        <begin position="767"/>
        <end position="776"/>
    </location>
</feature>
<protein>
    <submittedName>
        <fullName evidence="5">DUF4316 domain-containing protein</fullName>
    </submittedName>
</protein>
<feature type="region of interest" description="Disordered" evidence="1">
    <location>
        <begin position="706"/>
        <end position="729"/>
    </location>
</feature>
<feature type="region of interest" description="Disordered" evidence="1">
    <location>
        <begin position="589"/>
        <end position="611"/>
    </location>
</feature>
<evidence type="ECO:0000256" key="1">
    <source>
        <dbReference type="SAM" id="MobiDB-lite"/>
    </source>
</evidence>
<feature type="domain" description="DUF4316" evidence="3">
    <location>
        <begin position="741"/>
        <end position="784"/>
    </location>
</feature>
<dbReference type="Proteomes" id="UP000429958">
    <property type="component" value="Unassembled WGS sequence"/>
</dbReference>
<dbReference type="EMBL" id="VUMD01000004">
    <property type="protein sequence ID" value="MSS36023.1"/>
    <property type="molecule type" value="Genomic_DNA"/>
</dbReference>
<feature type="domain" description="N-terminal" evidence="2">
    <location>
        <begin position="6"/>
        <end position="133"/>
    </location>
</feature>
<dbReference type="GO" id="GO:0003697">
    <property type="term" value="F:single-stranded DNA binding"/>
    <property type="evidence" value="ECO:0007669"/>
    <property type="project" value="InterPro"/>
</dbReference>
<evidence type="ECO:0000259" key="4">
    <source>
        <dbReference type="Pfam" id="PF18830"/>
    </source>
</evidence>
<dbReference type="Pfam" id="PF14195">
    <property type="entry name" value="DUF4316"/>
    <property type="match status" value="1"/>
</dbReference>
<dbReference type="InterPro" id="IPR025465">
    <property type="entry name" value="DUF4316"/>
</dbReference>
<dbReference type="InterPro" id="IPR013610">
    <property type="entry name" value="ArdC_N"/>
</dbReference>
<dbReference type="InterPro" id="IPR040568">
    <property type="entry name" value="LPD16"/>
</dbReference>
<feature type="domain" description="Large polyvalent protein-associated" evidence="4">
    <location>
        <begin position="507"/>
        <end position="587"/>
    </location>
</feature>
<sequence length="805" mass="90599">MAEKQTSKDRMREIVDSIETGIKELFESDKYRQYLSTMSRFHRYSVNNTMLIYMQRPDATHVAGFNKWRDQFGRNVMKGEKGIKIIAPTPYKKKIEEVKLDPDTKAPMLDADGKVVMEEKEVKIPMYKVVSVFDVSQTEGKPLPQLASDLNGNVQQYEVFMEALRRSSPVPMEIKPIERDTDGYFNSTNQSITIRDGMSEVQTVCAAVHEIAHAKLHNYEKERGTAAAGDETAEKVKPKDRHTEEVEAESISYAVCQYYGIETAENSFGYIATWSQGKELKELRASLETISKTASGLISDIDRHFAEICKERGITPQIQGQTEIPEQAAEPVSPFLTQEEITAFSNDFAAFMVKVNEVEPGQSIPAADEAGIAAWADERIKTHDLRPLSDALLDVYKIIGEDGQPRFTEQGALMDRLAQLNQREFIPTVPEQETNQPVPARFEYKLHSNFNRTTPDDNTYIQQYTVTKDFALVPGDVLYVGAYEKCLELQEALKSGTMTPEQVKGLEQSEKLYLVSDSTYLHIQRSNEGFDYTLYDKETMRLLDGGQLDNPNILLSTACMEICKLHDLDTYAVRLASLDMLETLQEAQKAPTPVVGEDMDSGADDGAAAAPETMLPDAPEQAMDEPLPDPAVTPQMMESFGYLDSDMLPLSKERAMELTERDITVYMLFSDNTEAMVFDTDDVENHDGLFGIAREDWHNTPEYSDYQQTAKKEASADNIALPNDAVLSSHRPERTMVQAPESHLKAAEMSMEDDYGMIDGIINNGKAADHDRKENKPSVLEQLRNQPVQERTHKTAPKKSAEREI</sequence>
<name>A0A7X2TCD8_9CLOT</name>
<comment type="caution">
    <text evidence="5">The sequence shown here is derived from an EMBL/GenBank/DDBJ whole genome shotgun (WGS) entry which is preliminary data.</text>
</comment>
<evidence type="ECO:0000259" key="3">
    <source>
        <dbReference type="Pfam" id="PF14195"/>
    </source>
</evidence>
<dbReference type="AlphaFoldDB" id="A0A7X2TCD8"/>
<gene>
    <name evidence="5" type="ORF">FYJ39_05390</name>
</gene>
<dbReference type="Pfam" id="PF08401">
    <property type="entry name" value="ArdcN"/>
    <property type="match status" value="1"/>
</dbReference>